<dbReference type="RefSeq" id="WP_420917879.1">
    <property type="nucleotide sequence ID" value="NZ_AP028907.1"/>
</dbReference>
<organism evidence="1 2">
    <name type="scientific">Pyrodictium abyssi</name>
    <dbReference type="NCBI Taxonomy" id="54256"/>
    <lineage>
        <taxon>Archaea</taxon>
        <taxon>Thermoproteota</taxon>
        <taxon>Thermoprotei</taxon>
        <taxon>Desulfurococcales</taxon>
        <taxon>Pyrodictiaceae</taxon>
        <taxon>Pyrodictium</taxon>
    </lineage>
</organism>
<sequence>MEAKKLIDAVERGEWKGYINDVVVSEVVYGYLRLALNVSRYRLRKYISQIHR</sequence>
<keyword evidence="2" id="KW-1185">Reference proteome</keyword>
<evidence type="ECO:0000313" key="1">
    <source>
        <dbReference type="EMBL" id="BES82887.1"/>
    </source>
</evidence>
<proteinExistence type="predicted"/>
<evidence type="ECO:0000313" key="2">
    <source>
        <dbReference type="Proteomes" id="UP001341135"/>
    </source>
</evidence>
<dbReference type="Proteomes" id="UP001341135">
    <property type="component" value="Chromosome"/>
</dbReference>
<dbReference type="EMBL" id="AP028907">
    <property type="protein sequence ID" value="BES82887.1"/>
    <property type="molecule type" value="Genomic_DNA"/>
</dbReference>
<reference evidence="1 2" key="1">
    <citation type="submission" date="2023-09" db="EMBL/GenBank/DDBJ databases">
        <title>Pyrofollis japonicus gen. nov. sp. nov., a novel member of the family Pyrodictiaceae isolated from the Iheya North hydrothermal field.</title>
        <authorList>
            <person name="Miyazaki U."/>
            <person name="Sanari M."/>
            <person name="Tame A."/>
            <person name="Kitajima M."/>
            <person name="Okamoto A."/>
            <person name="Sawayama S."/>
            <person name="Miyazaki J."/>
            <person name="Takai K."/>
            <person name="Nakagawa S."/>
        </authorList>
    </citation>
    <scope>NUCLEOTIDE SEQUENCE [LARGE SCALE GENOMIC DNA]</scope>
    <source>
        <strain evidence="1 2">AV2</strain>
    </source>
</reference>
<dbReference type="GeneID" id="99869678"/>
<accession>A0ABN6ZRI9</accession>
<name>A0ABN6ZRI9_9CREN</name>
<protein>
    <submittedName>
        <fullName evidence="1">Uncharacterized protein</fullName>
    </submittedName>
</protein>
<gene>
    <name evidence="1" type="ORF">PABY_24540</name>
</gene>